<evidence type="ECO:0000256" key="2">
    <source>
        <dbReference type="ARBA" id="ARBA00022908"/>
    </source>
</evidence>
<dbReference type="AlphaFoldDB" id="A0A1B2I656"/>
<keyword evidence="7" id="KW-1185">Reference proteome</keyword>
<accession>A0A1B2I656</accession>
<dbReference type="InterPro" id="IPR025166">
    <property type="entry name" value="Integrase_DNA_bind_dom"/>
</dbReference>
<dbReference type="InterPro" id="IPR010998">
    <property type="entry name" value="Integrase_recombinase_N"/>
</dbReference>
<keyword evidence="4" id="KW-0233">DNA recombination</keyword>
<dbReference type="Pfam" id="PF13356">
    <property type="entry name" value="Arm-DNA-bind_3"/>
    <property type="match status" value="1"/>
</dbReference>
<dbReference type="PANTHER" id="PTHR30629">
    <property type="entry name" value="PROPHAGE INTEGRASE"/>
    <property type="match status" value="1"/>
</dbReference>
<protein>
    <recommendedName>
        <fullName evidence="5">Tyr recombinase domain-containing protein</fullName>
    </recommendedName>
</protein>
<dbReference type="Gene3D" id="1.10.443.10">
    <property type="entry name" value="Intergrase catalytic core"/>
    <property type="match status" value="1"/>
</dbReference>
<evidence type="ECO:0000256" key="4">
    <source>
        <dbReference type="ARBA" id="ARBA00023172"/>
    </source>
</evidence>
<dbReference type="OrthoDB" id="9057547at2"/>
<dbReference type="STRING" id="1197717.BED41_10340"/>
<comment type="similarity">
    <text evidence="1">Belongs to the 'phage' integrase family.</text>
</comment>
<dbReference type="InterPro" id="IPR002104">
    <property type="entry name" value="Integrase_catalytic"/>
</dbReference>
<keyword evidence="2" id="KW-0229">DNA integration</keyword>
<feature type="domain" description="Tyr recombinase" evidence="5">
    <location>
        <begin position="195"/>
        <end position="399"/>
    </location>
</feature>
<dbReference type="InterPro" id="IPR013762">
    <property type="entry name" value="Integrase-like_cat_sf"/>
</dbReference>
<dbReference type="PANTHER" id="PTHR30629:SF2">
    <property type="entry name" value="PROPHAGE INTEGRASE INTS-RELATED"/>
    <property type="match status" value="1"/>
</dbReference>
<dbReference type="PROSITE" id="PS51898">
    <property type="entry name" value="TYR_RECOMBINASE"/>
    <property type="match status" value="1"/>
</dbReference>
<evidence type="ECO:0000256" key="1">
    <source>
        <dbReference type="ARBA" id="ARBA00008857"/>
    </source>
</evidence>
<dbReference type="CDD" id="cd00796">
    <property type="entry name" value="INT_Rci_Hp1_C"/>
    <property type="match status" value="1"/>
</dbReference>
<dbReference type="InterPro" id="IPR038488">
    <property type="entry name" value="Integrase_DNA-bd_sf"/>
</dbReference>
<evidence type="ECO:0000259" key="5">
    <source>
        <dbReference type="PROSITE" id="PS51898"/>
    </source>
</evidence>
<dbReference type="Pfam" id="PF00589">
    <property type="entry name" value="Phage_integrase"/>
    <property type="match status" value="1"/>
</dbReference>
<dbReference type="GO" id="GO:0015074">
    <property type="term" value="P:DNA integration"/>
    <property type="evidence" value="ECO:0007669"/>
    <property type="project" value="UniProtKB-KW"/>
</dbReference>
<gene>
    <name evidence="6" type="ORF">BED41_10340</name>
</gene>
<dbReference type="GO" id="GO:0006310">
    <property type="term" value="P:DNA recombination"/>
    <property type="evidence" value="ECO:0007669"/>
    <property type="project" value="UniProtKB-KW"/>
</dbReference>
<name>A0A1B2I656_9BACT</name>
<evidence type="ECO:0000313" key="6">
    <source>
        <dbReference type="EMBL" id="ANZ45427.1"/>
    </source>
</evidence>
<dbReference type="InterPro" id="IPR011010">
    <property type="entry name" value="DNA_brk_join_enz"/>
</dbReference>
<dbReference type="InterPro" id="IPR050808">
    <property type="entry name" value="Phage_Integrase"/>
</dbReference>
<dbReference type="GO" id="GO:0003677">
    <property type="term" value="F:DNA binding"/>
    <property type="evidence" value="ECO:0007669"/>
    <property type="project" value="UniProtKB-KW"/>
</dbReference>
<dbReference type="GeneID" id="83058248"/>
<organism evidence="6 7">
    <name type="scientific">Cloacibacillus porcorum</name>
    <dbReference type="NCBI Taxonomy" id="1197717"/>
    <lineage>
        <taxon>Bacteria</taxon>
        <taxon>Thermotogati</taxon>
        <taxon>Synergistota</taxon>
        <taxon>Synergistia</taxon>
        <taxon>Synergistales</taxon>
        <taxon>Synergistaceae</taxon>
        <taxon>Cloacibacillus</taxon>
    </lineage>
</organism>
<dbReference type="RefSeq" id="WP_066745701.1">
    <property type="nucleotide sequence ID" value="NZ_CP016757.1"/>
</dbReference>
<sequence>MATVKLTQTFINSLEAPSKGYWINDESMSGLRLYVGSSGIKTYYLTYKNIKGKKDSFKIGDERLFTPIQAREAAKKFLSEMAVAGTDIKRERKKENKPTVKELCDAYIAAGGSKFTDVMARSLTEFLDRAAEEITPIEIETWRTNEKKRTGNKDASLNKKVCSLKSILNFSADRGLIAANPLAKVKKLKEVDSKKKIRYLSADERPRFMAALDKYDKEQREMRRRTRLHAKGKDLPSMEGWAFANYFKPLIIVALNTGIRRHALLSLRWEDIDLVHGNITLRAETAKSKKEDIIPINTTAKATLEAWKKQRLDESNPLVFPSPQGGGVMHDCNSSFEWLLKEAEIKNFTWHDMRHDFASRLVMAGVDLNTVRELMTHSDIKMTLRYAHLAPEKKKEAVEKIAK</sequence>
<evidence type="ECO:0000256" key="3">
    <source>
        <dbReference type="ARBA" id="ARBA00023125"/>
    </source>
</evidence>
<dbReference type="KEGG" id="cpor:BED41_10340"/>
<evidence type="ECO:0000313" key="7">
    <source>
        <dbReference type="Proteomes" id="UP000093044"/>
    </source>
</evidence>
<keyword evidence="3" id="KW-0238">DNA-binding</keyword>
<dbReference type="EMBL" id="CP016757">
    <property type="protein sequence ID" value="ANZ45427.1"/>
    <property type="molecule type" value="Genomic_DNA"/>
</dbReference>
<reference evidence="6" key="1">
    <citation type="submission" date="2016-08" db="EMBL/GenBank/DDBJ databases">
        <title>Complete genome of Cloacibacillus porcorum.</title>
        <authorList>
            <person name="Looft T."/>
            <person name="Bayles D.O."/>
            <person name="Alt D.P."/>
        </authorList>
    </citation>
    <scope>NUCLEOTIDE SEQUENCE [LARGE SCALE GENOMIC DNA]</scope>
    <source>
        <strain evidence="6">CL-84</strain>
    </source>
</reference>
<dbReference type="SUPFAM" id="SSF56349">
    <property type="entry name" value="DNA breaking-rejoining enzymes"/>
    <property type="match status" value="1"/>
</dbReference>
<dbReference type="Gene3D" id="1.10.150.130">
    <property type="match status" value="1"/>
</dbReference>
<proteinExistence type="inferred from homology"/>
<dbReference type="Gene3D" id="3.30.160.390">
    <property type="entry name" value="Integrase, DNA-binding domain"/>
    <property type="match status" value="1"/>
</dbReference>
<dbReference type="Proteomes" id="UP000093044">
    <property type="component" value="Chromosome"/>
</dbReference>